<organism evidence="2 3">
    <name type="scientific">Paenibacillus borealis</name>
    <dbReference type="NCBI Taxonomy" id="160799"/>
    <lineage>
        <taxon>Bacteria</taxon>
        <taxon>Bacillati</taxon>
        <taxon>Bacillota</taxon>
        <taxon>Bacilli</taxon>
        <taxon>Bacillales</taxon>
        <taxon>Paenibacillaceae</taxon>
        <taxon>Paenibacillus</taxon>
    </lineage>
</organism>
<name>A0ABX3HQC4_PAEBO</name>
<comment type="caution">
    <text evidence="2">The sequence shown here is derived from an EMBL/GenBank/DDBJ whole genome shotgun (WGS) entry which is preliminary data.</text>
</comment>
<feature type="transmembrane region" description="Helical" evidence="1">
    <location>
        <begin position="47"/>
        <end position="66"/>
    </location>
</feature>
<keyword evidence="1" id="KW-0812">Transmembrane</keyword>
<dbReference type="Proteomes" id="UP000187412">
    <property type="component" value="Unassembled WGS sequence"/>
</dbReference>
<sequence>MIDKEERVLRQNVDEVKHNAESLEEMKLYNAMRGGIMQGKKREKRRSYFYGMGVVIAAAAAALFLFNINDAPGTEVAEQSPQSYTATTKPWTDSAKFSGASISDRSFQSILDRNLIKPVYQSVEKNGLRVEVMGAVADTRKLFILYSVHNNTDQTVSHADFSLDFGAFEAASIGASLEITAHSSQINAGQTSYFIYTNNLSPTVDYPKEVTWNVMLYQTSGKGLQTNLSIPFELDPDMFKEQTRTLHPESNLIVDGQTIKVNQVLYTPLNTYVDLEFDKNNDKQVFSLIEPVLIVKSGGKTVKSYYPGIITADNSEVYSDRSKSTLYFKNTQDGQPDAATLKTFGIAALDKDQMKIKVDLSKKQMIEAPNSDLSIIESEEGAEAGKILFQQTFQKAPLNSIISMRLSDTFTDGNGQSHKTAGVNGQISRISSNKESTAVDKYLYNFGKEAVEYPQPLTLTIERYWNPIMDTQTVEFSSQK</sequence>
<proteinExistence type="predicted"/>
<evidence type="ECO:0008006" key="4">
    <source>
        <dbReference type="Google" id="ProtNLM"/>
    </source>
</evidence>
<accession>A0ABX3HQC4</accession>
<keyword evidence="1" id="KW-1133">Transmembrane helix</keyword>
<dbReference type="RefSeq" id="WP_076109392.1">
    <property type="nucleotide sequence ID" value="NZ_MPTB01000003.1"/>
</dbReference>
<evidence type="ECO:0000313" key="2">
    <source>
        <dbReference type="EMBL" id="OMD52540.1"/>
    </source>
</evidence>
<gene>
    <name evidence="2" type="ORF">BSK56_03825</name>
</gene>
<protein>
    <recommendedName>
        <fullName evidence="4">DUF4179 domain-containing protein</fullName>
    </recommendedName>
</protein>
<evidence type="ECO:0000313" key="3">
    <source>
        <dbReference type="Proteomes" id="UP000187412"/>
    </source>
</evidence>
<keyword evidence="1" id="KW-0472">Membrane</keyword>
<dbReference type="EMBL" id="MPTB01000003">
    <property type="protein sequence ID" value="OMD52540.1"/>
    <property type="molecule type" value="Genomic_DNA"/>
</dbReference>
<evidence type="ECO:0000256" key="1">
    <source>
        <dbReference type="SAM" id="Phobius"/>
    </source>
</evidence>
<reference evidence="2 3" key="1">
    <citation type="submission" date="2016-10" db="EMBL/GenBank/DDBJ databases">
        <title>Paenibacillus species isolates.</title>
        <authorList>
            <person name="Beno S.M."/>
        </authorList>
    </citation>
    <scope>NUCLEOTIDE SEQUENCE [LARGE SCALE GENOMIC DNA]</scope>
    <source>
        <strain evidence="2 3">FSL H7-0744</strain>
    </source>
</reference>
<keyword evidence="3" id="KW-1185">Reference proteome</keyword>